<comment type="catalytic activity">
    <reaction evidence="14 15">
        <text>N-succinyl-(2S,6S)-2,6-diaminopimelate + H2O = (2S,6S)-2,6-diaminopimelate + succinate</text>
        <dbReference type="Rhea" id="RHEA:22608"/>
        <dbReference type="ChEBI" id="CHEBI:15377"/>
        <dbReference type="ChEBI" id="CHEBI:30031"/>
        <dbReference type="ChEBI" id="CHEBI:57609"/>
        <dbReference type="ChEBI" id="CHEBI:58087"/>
        <dbReference type="EC" id="3.5.1.18"/>
    </reaction>
</comment>
<keyword evidence="9 15" id="KW-0862">Zinc</keyword>
<dbReference type="InterPro" id="IPR002933">
    <property type="entry name" value="Peptidase_M20"/>
</dbReference>
<dbReference type="InterPro" id="IPR005941">
    <property type="entry name" value="DapE_proteobac"/>
</dbReference>
<keyword evidence="18" id="KW-1185">Reference proteome</keyword>
<dbReference type="PANTHER" id="PTHR43808">
    <property type="entry name" value="ACETYLORNITHINE DEACETYLASE"/>
    <property type="match status" value="1"/>
</dbReference>
<dbReference type="EMBL" id="LVJS01000025">
    <property type="protein sequence ID" value="KZC24580.1"/>
    <property type="molecule type" value="Genomic_DNA"/>
</dbReference>
<dbReference type="SUPFAM" id="SSF55031">
    <property type="entry name" value="Bacterial exopeptidase dimerisation domain"/>
    <property type="match status" value="1"/>
</dbReference>
<dbReference type="GO" id="GO:0009014">
    <property type="term" value="F:succinyl-diaminopimelate desuccinylase activity"/>
    <property type="evidence" value="ECO:0007669"/>
    <property type="project" value="UniProtKB-UniRule"/>
</dbReference>
<name>A0A154QKE0_9GAMM</name>
<evidence type="ECO:0000313" key="18">
    <source>
        <dbReference type="Proteomes" id="UP000076131"/>
    </source>
</evidence>
<feature type="active site" description="Proton acceptor" evidence="15">
    <location>
        <position position="133"/>
    </location>
</feature>
<dbReference type="Pfam" id="PF01546">
    <property type="entry name" value="Peptidase_M20"/>
    <property type="match status" value="1"/>
</dbReference>
<feature type="domain" description="Peptidase M20 dimerisation" evidence="16">
    <location>
        <begin position="176"/>
        <end position="281"/>
    </location>
</feature>
<evidence type="ECO:0000256" key="13">
    <source>
        <dbReference type="ARBA" id="ARBA00031891"/>
    </source>
</evidence>
<dbReference type="RefSeq" id="WP_008433395.1">
    <property type="nucleotide sequence ID" value="NZ_LVJS01000025.1"/>
</dbReference>
<feature type="binding site" evidence="15">
    <location>
        <position position="163"/>
    </location>
    <ligand>
        <name>Zn(2+)</name>
        <dbReference type="ChEBI" id="CHEBI:29105"/>
        <label>1</label>
    </ligand>
</feature>
<keyword evidence="8 15" id="KW-0378">Hydrolase</keyword>
<sequence>MPDVLELTRDLIRRRSLTPEDAGCLPLIGGRLARAGFAVEYLRYGEVDNLWATHGTGEPTLIFLGHTDVVPSGPEVAWQSPPFEPTLRDGRLYGRGAADMKGSVAAMAVALEQFVAAHPGHRGRVGLLLTSDEEGPTNLDGVRRVAERFRTTGERIDWCVVGEPSARERLGDLIRVGRRGSLSGTLSVRGVQGHVAYPEKALNPIHAFAPALAELAATRWDDGNADFPPTSFQVSNLNAGTGPNNVIPGELTALINFRYCTASRADDLRARTEAILQRHGLDFALDWNLSGEPFLTPPGGVLRETVVAVCRDLCGIDPEQSTGGGTSDGRFIAPLGAEVVELGPVNATIHKVDECVDVAELEKLPAMYRAVCERLLAGT</sequence>
<dbReference type="Proteomes" id="UP000076131">
    <property type="component" value="Unassembled WGS sequence"/>
</dbReference>
<keyword evidence="6 15" id="KW-0028">Amino-acid biosynthesis</keyword>
<gene>
    <name evidence="15" type="primary">dapE</name>
    <name evidence="17" type="ORF">RHOFW104T7_08060</name>
</gene>
<accession>A0A154QKE0</accession>
<comment type="pathway">
    <text evidence="1 15">Amino-acid biosynthesis; L-lysine biosynthesis via DAP pathway; LL-2,6-diaminopimelate from (S)-tetrahydrodipicolinate (succinylase route): step 3/3.</text>
</comment>
<dbReference type="eggNOG" id="COG0624">
    <property type="taxonomic scope" value="Bacteria"/>
</dbReference>
<evidence type="ECO:0000256" key="11">
    <source>
        <dbReference type="ARBA" id="ARBA00023154"/>
    </source>
</evidence>
<dbReference type="GO" id="GO:0006526">
    <property type="term" value="P:L-arginine biosynthetic process"/>
    <property type="evidence" value="ECO:0007669"/>
    <property type="project" value="TreeGrafter"/>
</dbReference>
<dbReference type="HAMAP" id="MF_01690">
    <property type="entry name" value="DapE"/>
    <property type="match status" value="1"/>
</dbReference>
<dbReference type="Gene3D" id="3.30.70.360">
    <property type="match status" value="1"/>
</dbReference>
<feature type="binding site" evidence="15">
    <location>
        <position position="66"/>
    </location>
    <ligand>
        <name>Zn(2+)</name>
        <dbReference type="ChEBI" id="CHEBI:29105"/>
        <label>1</label>
    </ligand>
</feature>
<dbReference type="Pfam" id="PF07687">
    <property type="entry name" value="M20_dimer"/>
    <property type="match status" value="1"/>
</dbReference>
<keyword evidence="11 15" id="KW-0457">Lysine biosynthesis</keyword>
<dbReference type="Gene3D" id="3.40.630.10">
    <property type="entry name" value="Zn peptidases"/>
    <property type="match status" value="2"/>
</dbReference>
<dbReference type="GO" id="GO:0008270">
    <property type="term" value="F:zinc ion binding"/>
    <property type="evidence" value="ECO:0007669"/>
    <property type="project" value="UniProtKB-UniRule"/>
</dbReference>
<evidence type="ECO:0000256" key="5">
    <source>
        <dbReference type="ARBA" id="ARBA00022391"/>
    </source>
</evidence>
<comment type="cofactor">
    <cofactor evidence="15">
        <name>Zn(2+)</name>
        <dbReference type="ChEBI" id="CHEBI:29105"/>
    </cofactor>
    <cofactor evidence="15">
        <name>Co(2+)</name>
        <dbReference type="ChEBI" id="CHEBI:48828"/>
    </cofactor>
    <text evidence="15">Binds 2 Zn(2+) or Co(2+) ions per subunit.</text>
</comment>
<evidence type="ECO:0000256" key="10">
    <source>
        <dbReference type="ARBA" id="ARBA00022915"/>
    </source>
</evidence>
<feature type="active site" evidence="15">
    <location>
        <position position="68"/>
    </location>
</feature>
<dbReference type="InterPro" id="IPR036264">
    <property type="entry name" value="Bact_exopeptidase_dim_dom"/>
</dbReference>
<dbReference type="NCBIfam" id="NF009557">
    <property type="entry name" value="PRK13009.1"/>
    <property type="match status" value="1"/>
</dbReference>
<evidence type="ECO:0000256" key="15">
    <source>
        <dbReference type="HAMAP-Rule" id="MF_01690"/>
    </source>
</evidence>
<comment type="function">
    <text evidence="15">Catalyzes the hydrolysis of N-succinyl-L,L-diaminopimelic acid (SDAP), forming succinate and LL-2,6-diaminopimelate (DAP), an intermediate involved in the bacterial biosynthesis of lysine and meso-diaminopimelic acid, an essential component of bacterial cell walls.</text>
</comment>
<dbReference type="GO" id="GO:0009089">
    <property type="term" value="P:lysine biosynthetic process via diaminopimelate"/>
    <property type="evidence" value="ECO:0007669"/>
    <property type="project" value="UniProtKB-UniRule"/>
</dbReference>
<dbReference type="STRING" id="416169.RHOFW104T7_08060"/>
<comment type="subunit">
    <text evidence="3 15">Homodimer.</text>
</comment>
<keyword evidence="12 15" id="KW-0170">Cobalt</keyword>
<keyword evidence="7 15" id="KW-0479">Metal-binding</keyword>
<dbReference type="AlphaFoldDB" id="A0A154QKE0"/>
<dbReference type="GO" id="GO:0019877">
    <property type="term" value="P:diaminopimelate biosynthetic process"/>
    <property type="evidence" value="ECO:0007669"/>
    <property type="project" value="UniProtKB-UniRule"/>
</dbReference>
<evidence type="ECO:0000256" key="14">
    <source>
        <dbReference type="ARBA" id="ARBA00051301"/>
    </source>
</evidence>
<protein>
    <recommendedName>
        <fullName evidence="5 15">Succinyl-diaminopimelate desuccinylase</fullName>
        <shortName evidence="15">SDAP desuccinylase</shortName>
        <ecNumber evidence="4 15">3.5.1.18</ecNumber>
    </recommendedName>
    <alternativeName>
        <fullName evidence="13 15">N-succinyl-LL-2,6-diaminoheptanedioate amidohydrolase</fullName>
    </alternativeName>
</protein>
<dbReference type="GO" id="GO:0008777">
    <property type="term" value="F:acetylornithine deacetylase activity"/>
    <property type="evidence" value="ECO:0007669"/>
    <property type="project" value="TreeGrafter"/>
</dbReference>
<dbReference type="UniPathway" id="UPA00034">
    <property type="reaction ID" value="UER00021"/>
</dbReference>
<organism evidence="17 18">
    <name type="scientific">Rhodanobacter thiooxydans</name>
    <dbReference type="NCBI Taxonomy" id="416169"/>
    <lineage>
        <taxon>Bacteria</taxon>
        <taxon>Pseudomonadati</taxon>
        <taxon>Pseudomonadota</taxon>
        <taxon>Gammaproteobacteria</taxon>
        <taxon>Lysobacterales</taxon>
        <taxon>Rhodanobacteraceae</taxon>
        <taxon>Rhodanobacter</taxon>
    </lineage>
</organism>
<dbReference type="GO" id="GO:0050897">
    <property type="term" value="F:cobalt ion binding"/>
    <property type="evidence" value="ECO:0007669"/>
    <property type="project" value="UniProtKB-UniRule"/>
</dbReference>
<dbReference type="InterPro" id="IPR001261">
    <property type="entry name" value="ArgE/DapE_CS"/>
</dbReference>
<evidence type="ECO:0000256" key="2">
    <source>
        <dbReference type="ARBA" id="ARBA00006746"/>
    </source>
</evidence>
<dbReference type="InterPro" id="IPR050072">
    <property type="entry name" value="Peptidase_M20A"/>
</dbReference>
<dbReference type="FunFam" id="3.40.630.10:FF:000005">
    <property type="entry name" value="Succinyl-diaminopimelate desuccinylase"/>
    <property type="match status" value="1"/>
</dbReference>
<evidence type="ECO:0000256" key="1">
    <source>
        <dbReference type="ARBA" id="ARBA00005130"/>
    </source>
</evidence>
<dbReference type="EC" id="3.5.1.18" evidence="4 15"/>
<evidence type="ECO:0000256" key="8">
    <source>
        <dbReference type="ARBA" id="ARBA00022801"/>
    </source>
</evidence>
<dbReference type="CDD" id="cd03891">
    <property type="entry name" value="M20_DapE_proteobac"/>
    <property type="match status" value="1"/>
</dbReference>
<feature type="binding site" evidence="15">
    <location>
        <position position="134"/>
    </location>
    <ligand>
        <name>Zn(2+)</name>
        <dbReference type="ChEBI" id="CHEBI:29105"/>
        <label>2</label>
    </ligand>
</feature>
<evidence type="ECO:0000256" key="7">
    <source>
        <dbReference type="ARBA" id="ARBA00022723"/>
    </source>
</evidence>
<evidence type="ECO:0000259" key="16">
    <source>
        <dbReference type="Pfam" id="PF07687"/>
    </source>
</evidence>
<evidence type="ECO:0000256" key="3">
    <source>
        <dbReference type="ARBA" id="ARBA00011738"/>
    </source>
</evidence>
<comment type="caution">
    <text evidence="17">The sequence shown here is derived from an EMBL/GenBank/DDBJ whole genome shotgun (WGS) entry which is preliminary data.</text>
</comment>
<keyword evidence="10 15" id="KW-0220">Diaminopimelate biosynthesis</keyword>
<feature type="binding site" evidence="15">
    <location>
        <position position="99"/>
    </location>
    <ligand>
        <name>Zn(2+)</name>
        <dbReference type="ChEBI" id="CHEBI:29105"/>
        <label>1</label>
    </ligand>
</feature>
<comment type="similarity">
    <text evidence="2 15">Belongs to the peptidase M20A family. DapE subfamily.</text>
</comment>
<evidence type="ECO:0000256" key="6">
    <source>
        <dbReference type="ARBA" id="ARBA00022605"/>
    </source>
</evidence>
<dbReference type="NCBIfam" id="TIGR01246">
    <property type="entry name" value="dapE_proteo"/>
    <property type="match status" value="1"/>
</dbReference>
<evidence type="ECO:0000313" key="17">
    <source>
        <dbReference type="EMBL" id="KZC24580.1"/>
    </source>
</evidence>
<dbReference type="InterPro" id="IPR011650">
    <property type="entry name" value="Peptidase_M20_dimer"/>
</dbReference>
<dbReference type="PANTHER" id="PTHR43808:SF31">
    <property type="entry name" value="N-ACETYL-L-CITRULLINE DEACETYLASE"/>
    <property type="match status" value="1"/>
</dbReference>
<reference evidence="17 18" key="1">
    <citation type="journal article" date="2016" name="MBio">
        <title>Lateral Gene Transfer in a Heavy Metal-Contaminated-Groundwater Microbial Community.</title>
        <authorList>
            <person name="Hemme C.L."/>
            <person name="Green S.J."/>
            <person name="Rishishwar L."/>
            <person name="Prakash O."/>
            <person name="Pettenato A."/>
            <person name="Chakraborty R."/>
            <person name="Deutschbauer A.M."/>
            <person name="Van Nostrand J.D."/>
            <person name="Wu L."/>
            <person name="He Z."/>
            <person name="Jordan I.K."/>
            <person name="Hazen T.C."/>
            <person name="Arkin A.P."/>
            <person name="Kostka J.E."/>
            <person name="Zhou J."/>
        </authorList>
    </citation>
    <scope>NUCLEOTIDE SEQUENCE [LARGE SCALE GENOMIC DNA]</scope>
    <source>
        <strain evidence="17 18">FW104-T7</strain>
    </source>
</reference>
<evidence type="ECO:0000256" key="9">
    <source>
        <dbReference type="ARBA" id="ARBA00022833"/>
    </source>
</evidence>
<dbReference type="SUPFAM" id="SSF53187">
    <property type="entry name" value="Zn-dependent exopeptidases"/>
    <property type="match status" value="1"/>
</dbReference>
<evidence type="ECO:0000256" key="4">
    <source>
        <dbReference type="ARBA" id="ARBA00011921"/>
    </source>
</evidence>
<proteinExistence type="inferred from homology"/>
<feature type="binding site" evidence="15">
    <location>
        <position position="99"/>
    </location>
    <ligand>
        <name>Zn(2+)</name>
        <dbReference type="ChEBI" id="CHEBI:29105"/>
        <label>2</label>
    </ligand>
</feature>
<dbReference type="PROSITE" id="PS00759">
    <property type="entry name" value="ARGE_DAPE_CPG2_2"/>
    <property type="match status" value="1"/>
</dbReference>
<evidence type="ECO:0000256" key="12">
    <source>
        <dbReference type="ARBA" id="ARBA00023285"/>
    </source>
</evidence>
<feature type="binding site" evidence="15">
    <location>
        <position position="350"/>
    </location>
    <ligand>
        <name>Zn(2+)</name>
        <dbReference type="ChEBI" id="CHEBI:29105"/>
        <label>2</label>
    </ligand>
</feature>